<accession>A0A0E9PIW2</accession>
<reference evidence="1" key="1">
    <citation type="submission" date="2014-11" db="EMBL/GenBank/DDBJ databases">
        <authorList>
            <person name="Amaro Gonzalez C."/>
        </authorList>
    </citation>
    <scope>NUCLEOTIDE SEQUENCE</scope>
</reference>
<protein>
    <submittedName>
        <fullName evidence="1">Uncharacterized protein</fullName>
    </submittedName>
</protein>
<reference evidence="1" key="2">
    <citation type="journal article" date="2015" name="Fish Shellfish Immunol.">
        <title>Early steps in the European eel (Anguilla anguilla)-Vibrio vulnificus interaction in the gills: Role of the RtxA13 toxin.</title>
        <authorList>
            <person name="Callol A."/>
            <person name="Pajuelo D."/>
            <person name="Ebbesson L."/>
            <person name="Teles M."/>
            <person name="MacKenzie S."/>
            <person name="Amaro C."/>
        </authorList>
    </citation>
    <scope>NUCLEOTIDE SEQUENCE</scope>
</reference>
<evidence type="ECO:0000313" key="1">
    <source>
        <dbReference type="EMBL" id="JAH04556.1"/>
    </source>
</evidence>
<dbReference type="AlphaFoldDB" id="A0A0E9PIW2"/>
<organism evidence="1">
    <name type="scientific">Anguilla anguilla</name>
    <name type="common">European freshwater eel</name>
    <name type="synonym">Muraena anguilla</name>
    <dbReference type="NCBI Taxonomy" id="7936"/>
    <lineage>
        <taxon>Eukaryota</taxon>
        <taxon>Metazoa</taxon>
        <taxon>Chordata</taxon>
        <taxon>Craniata</taxon>
        <taxon>Vertebrata</taxon>
        <taxon>Euteleostomi</taxon>
        <taxon>Actinopterygii</taxon>
        <taxon>Neopterygii</taxon>
        <taxon>Teleostei</taxon>
        <taxon>Anguilliformes</taxon>
        <taxon>Anguillidae</taxon>
        <taxon>Anguilla</taxon>
    </lineage>
</organism>
<sequence length="49" mass="5566">MMIAGLSVHLGLPLTNRRESIQHCVKPGHHYPESLRCNCRNLPFNPLTL</sequence>
<dbReference type="EMBL" id="GBXM01104021">
    <property type="protein sequence ID" value="JAH04556.1"/>
    <property type="molecule type" value="Transcribed_RNA"/>
</dbReference>
<name>A0A0E9PIW2_ANGAN</name>
<proteinExistence type="predicted"/>